<proteinExistence type="predicted"/>
<name>A0A4Z2F9K0_9TELE</name>
<reference evidence="1 2" key="1">
    <citation type="submission" date="2019-03" db="EMBL/GenBank/DDBJ databases">
        <title>First draft genome of Liparis tanakae, snailfish: a comprehensive survey of snailfish specific genes.</title>
        <authorList>
            <person name="Kim W."/>
            <person name="Song I."/>
            <person name="Jeong J.-H."/>
            <person name="Kim D."/>
            <person name="Kim S."/>
            <person name="Ryu S."/>
            <person name="Song J.Y."/>
            <person name="Lee S.K."/>
        </authorList>
    </citation>
    <scope>NUCLEOTIDE SEQUENCE [LARGE SCALE GENOMIC DNA]</scope>
    <source>
        <tissue evidence="1">Muscle</tissue>
    </source>
</reference>
<organism evidence="1 2">
    <name type="scientific">Liparis tanakae</name>
    <name type="common">Tanaka's snailfish</name>
    <dbReference type="NCBI Taxonomy" id="230148"/>
    <lineage>
        <taxon>Eukaryota</taxon>
        <taxon>Metazoa</taxon>
        <taxon>Chordata</taxon>
        <taxon>Craniata</taxon>
        <taxon>Vertebrata</taxon>
        <taxon>Euteleostomi</taxon>
        <taxon>Actinopterygii</taxon>
        <taxon>Neopterygii</taxon>
        <taxon>Teleostei</taxon>
        <taxon>Neoteleostei</taxon>
        <taxon>Acanthomorphata</taxon>
        <taxon>Eupercaria</taxon>
        <taxon>Perciformes</taxon>
        <taxon>Cottioidei</taxon>
        <taxon>Cottales</taxon>
        <taxon>Liparidae</taxon>
        <taxon>Liparis</taxon>
    </lineage>
</organism>
<comment type="caution">
    <text evidence="1">The sequence shown here is derived from an EMBL/GenBank/DDBJ whole genome shotgun (WGS) entry which is preliminary data.</text>
</comment>
<dbReference type="EMBL" id="SRLO01001432">
    <property type="protein sequence ID" value="TNN37858.1"/>
    <property type="molecule type" value="Genomic_DNA"/>
</dbReference>
<dbReference type="Proteomes" id="UP000314294">
    <property type="component" value="Unassembled WGS sequence"/>
</dbReference>
<gene>
    <name evidence="1" type="ORF">EYF80_051984</name>
</gene>
<keyword evidence="2" id="KW-1185">Reference proteome</keyword>
<dbReference type="AlphaFoldDB" id="A0A4Z2F9K0"/>
<protein>
    <submittedName>
        <fullName evidence="1">Uncharacterized protein</fullName>
    </submittedName>
</protein>
<accession>A0A4Z2F9K0</accession>
<sequence length="108" mass="12475">MEMRFRYVATMQTEYVVEPVDLLDGLAGLGMQRNQNKPLDRCRRKEGRLVHKLTNSRGANEAFLSFFSCRQRAASPERRVGFCVNGPMFLLWNWTANGGLTKDFFCSY</sequence>
<evidence type="ECO:0000313" key="2">
    <source>
        <dbReference type="Proteomes" id="UP000314294"/>
    </source>
</evidence>
<evidence type="ECO:0000313" key="1">
    <source>
        <dbReference type="EMBL" id="TNN37858.1"/>
    </source>
</evidence>